<feature type="compositionally biased region" description="Acidic residues" evidence="7">
    <location>
        <begin position="402"/>
        <end position="430"/>
    </location>
</feature>
<dbReference type="GO" id="GO:0070545">
    <property type="term" value="C:PeBoW complex"/>
    <property type="evidence" value="ECO:0000318"/>
    <property type="project" value="GO_Central"/>
</dbReference>
<dbReference type="Gene3D" id="3.40.50.10190">
    <property type="entry name" value="BRCT domain"/>
    <property type="match status" value="1"/>
</dbReference>
<dbReference type="InterPro" id="IPR036420">
    <property type="entry name" value="BRCT_dom_sf"/>
</dbReference>
<dbReference type="STRING" id="9593.ENSGGOP00000017452"/>
<dbReference type="PANTHER" id="PTHR12221">
    <property type="entry name" value="PESCADILLO - RELATED"/>
    <property type="match status" value="1"/>
</dbReference>
<comment type="subcellular location">
    <subcellularLocation>
        <location evidence="1">Nucleus</location>
        <location evidence="1">Nucleolus</location>
    </subcellularLocation>
</comment>
<protein>
    <recommendedName>
        <fullName evidence="10">Pescadillo homolog</fullName>
    </recommendedName>
</protein>
<keyword evidence="4" id="KW-0539">Nucleus</keyword>
<feature type="compositionally biased region" description="Basic and acidic residues" evidence="7">
    <location>
        <begin position="257"/>
        <end position="268"/>
    </location>
</feature>
<feature type="region of interest" description="Disordered" evidence="7">
    <location>
        <begin position="400"/>
        <end position="441"/>
    </location>
</feature>
<evidence type="ECO:0000256" key="1">
    <source>
        <dbReference type="ARBA" id="ARBA00004604"/>
    </source>
</evidence>
<reference evidence="8" key="4">
    <citation type="submission" date="2025-09" db="UniProtKB">
        <authorList>
            <consortium name="Ensembl"/>
        </authorList>
    </citation>
    <scope>IDENTIFICATION</scope>
</reference>
<keyword evidence="9" id="KW-1185">Reference proteome</keyword>
<proteinExistence type="predicted"/>
<dbReference type="GO" id="GO:0003723">
    <property type="term" value="F:RNA binding"/>
    <property type="evidence" value="ECO:0000318"/>
    <property type="project" value="GO_Central"/>
</dbReference>
<comment type="subunit">
    <text evidence="6">Component of the PeBoW complex, composed of BOP1, PES1 and WDR12. The complex is held together by BOP1, which interacts with PES1 via its N-terminal domain and with WDR12 via a high-affinity interaction between the seven-bladed beta-propeller domains of the 2 proteins. The PeBoW complex associates with the 66S pre-ribosome. The PeBoW complex also associates with DDX27, PES1 interacts directly with DDX27. Interacts with IRS1 and UBTF. May interact with MAP1B.</text>
</comment>
<accession>G3RNT5</accession>
<feature type="region of interest" description="Disordered" evidence="7">
    <location>
        <begin position="239"/>
        <end position="268"/>
    </location>
</feature>
<evidence type="ECO:0000313" key="9">
    <source>
        <dbReference type="Proteomes" id="UP000001519"/>
    </source>
</evidence>
<reference evidence="9" key="1">
    <citation type="submission" date="2011-05" db="EMBL/GenBank/DDBJ databases">
        <title>Insights into the evolution of the great apes provided by the gorilla genome.</title>
        <authorList>
            <person name="Scally A."/>
        </authorList>
    </citation>
    <scope>NUCLEOTIDE SEQUENCE [LARGE SCALE GENOMIC DNA]</scope>
</reference>
<dbReference type="SUPFAM" id="SSF52113">
    <property type="entry name" value="BRCT domain"/>
    <property type="match status" value="1"/>
</dbReference>
<evidence type="ECO:0000256" key="3">
    <source>
        <dbReference type="ARBA" id="ARBA00022552"/>
    </source>
</evidence>
<dbReference type="CDD" id="cd17709">
    <property type="entry name" value="BRCT_pescadillo_like"/>
    <property type="match status" value="1"/>
</dbReference>
<dbReference type="Proteomes" id="UP000001519">
    <property type="component" value="Chromosome 9"/>
</dbReference>
<evidence type="ECO:0008006" key="10">
    <source>
        <dbReference type="Google" id="ProtNLM"/>
    </source>
</evidence>
<dbReference type="Ensembl" id="ENSGGOT00000027301.2">
    <property type="protein sequence ID" value="ENSGGOP00000017452.2"/>
    <property type="gene ID" value="ENSGGOG00000028472.2"/>
</dbReference>
<name>G3RNT5_GORGO</name>
<organism evidence="8 9">
    <name type="scientific">Gorilla gorilla gorilla</name>
    <name type="common">Western lowland gorilla</name>
    <dbReference type="NCBI Taxonomy" id="9595"/>
    <lineage>
        <taxon>Eukaryota</taxon>
        <taxon>Metazoa</taxon>
        <taxon>Chordata</taxon>
        <taxon>Craniata</taxon>
        <taxon>Vertebrata</taxon>
        <taxon>Euteleostomi</taxon>
        <taxon>Mammalia</taxon>
        <taxon>Eutheria</taxon>
        <taxon>Euarchontoglires</taxon>
        <taxon>Primates</taxon>
        <taxon>Haplorrhini</taxon>
        <taxon>Catarrhini</taxon>
        <taxon>Hominidae</taxon>
        <taxon>Gorilla</taxon>
    </lineage>
</organism>
<dbReference type="FunFam" id="3.40.50.10190:FF:000002">
    <property type="entry name" value="Pescadillo homolog"/>
    <property type="match status" value="1"/>
</dbReference>
<feature type="compositionally biased region" description="Basic and acidic residues" evidence="7">
    <location>
        <begin position="431"/>
        <end position="440"/>
    </location>
</feature>
<dbReference type="eggNOG" id="KOG2481">
    <property type="taxonomic scope" value="Eukaryota"/>
</dbReference>
<dbReference type="InterPro" id="IPR010613">
    <property type="entry name" value="PES"/>
</dbReference>
<feature type="region of interest" description="Disordered" evidence="7">
    <location>
        <begin position="511"/>
        <end position="530"/>
    </location>
</feature>
<reference evidence="8" key="3">
    <citation type="submission" date="2025-08" db="UniProtKB">
        <authorList>
            <consortium name="Ensembl"/>
        </authorList>
    </citation>
    <scope>IDENTIFICATION</scope>
</reference>
<dbReference type="GO" id="GO:0000463">
    <property type="term" value="P:maturation of LSU-rRNA from tricistronic rRNA transcript (SSU-rRNA, 5.8S rRNA, LSU-rRNA)"/>
    <property type="evidence" value="ECO:0000318"/>
    <property type="project" value="GO_Central"/>
</dbReference>
<evidence type="ECO:0000313" key="8">
    <source>
        <dbReference type="Ensembl" id="ENSGGOP00000017452.2"/>
    </source>
</evidence>
<dbReference type="GeneTree" id="ENSGT00390000002626"/>
<evidence type="ECO:0000256" key="2">
    <source>
        <dbReference type="ARBA" id="ARBA00022517"/>
    </source>
</evidence>
<keyword evidence="3" id="KW-0698">rRNA processing</keyword>
<dbReference type="HOGENOM" id="CLU_019619_0_0_1"/>
<evidence type="ECO:0000256" key="4">
    <source>
        <dbReference type="ARBA" id="ARBA00023242"/>
    </source>
</evidence>
<sequence>GGLGKKNYERGSATNYITQNKAQKKLQLSLADFRQLCILKGIYPHELKHKKKVNKRSTAAQTFYLIKDIRFLLHEPIINKFWEYKVLVQKLLKAYGKSKCKHCRPNYKLDYIIKEWYPTFIDALQDLDNALSMCFLFSTFPRTGKGHVQTIHHGVFLSIKGIYYQVKVLGQPIMSITTYAFSHDHPTDMDYRVMLNLHYPLKLEGQASEGTHASDSEISMEKMAALTASLARVVVPATEEEPEVDEFPANGEMSAQEEDRRKELEGQEKHKKLSEGLKFFLNRGVPCEALAFVISFWGEVSWDKSLCIGATYDITDSCITHQIVDWPGHQTSIIGRCYMQPQWVTDSVNARLLLLMAEYFPGVQLPPHLSPFVTKEGDYIPPEKLRLLALQQGEDPGILNASEEEEKEDNNNENDGDEGGENEEEEEEKDAEAGSKKEEEAQLAALEEQRMKGKTGTLKVEDERWLAQEEESEAKHLAIMMMRKWEKYLYQKIMFGKRRKIREANKLVEKRKAHDEVVRSEKKAKKARLE</sequence>
<dbReference type="AlphaFoldDB" id="G3RNT5"/>
<dbReference type="EMBL" id="CABD030063698">
    <property type="status" value="NOT_ANNOTATED_CDS"/>
    <property type="molecule type" value="Genomic_DNA"/>
</dbReference>
<dbReference type="Bgee" id="ENSGGOG00000028472">
    <property type="expression patterns" value="Expressed in heart"/>
</dbReference>
<evidence type="ECO:0000256" key="5">
    <source>
        <dbReference type="ARBA" id="ARBA00055102"/>
    </source>
</evidence>
<dbReference type="OMA" id="VFDCLNC"/>
<keyword evidence="2" id="KW-0690">Ribosome biogenesis</keyword>
<evidence type="ECO:0000256" key="6">
    <source>
        <dbReference type="ARBA" id="ARBA00062503"/>
    </source>
</evidence>
<evidence type="ECO:0000256" key="7">
    <source>
        <dbReference type="SAM" id="MobiDB-lite"/>
    </source>
</evidence>
<dbReference type="Pfam" id="PF06732">
    <property type="entry name" value="Pescadillo_N"/>
    <property type="match status" value="2"/>
</dbReference>
<dbReference type="InParanoid" id="G3RNT5"/>
<dbReference type="PANTHER" id="PTHR12221:SF7">
    <property type="entry name" value="PESCADILLO HOMOLOG"/>
    <property type="match status" value="1"/>
</dbReference>
<comment type="function">
    <text evidence="5">Component of the PeBoW complex, which is required for maturation of 28S and 5.8S ribosomal RNAs and formation of the 60S ribosome.</text>
</comment>
<reference evidence="8 9" key="2">
    <citation type="journal article" date="2012" name="Nature">
        <title>Insights into hominid evolution from the gorilla genome sequence.</title>
        <authorList>
            <person name="Scally A."/>
            <person name="Dutheil J.Y."/>
            <person name="Hillier L.W."/>
            <person name="Jordan G.E."/>
            <person name="Goodhead I."/>
            <person name="Herrero J."/>
            <person name="Hobolth A."/>
            <person name="Lappalainen T."/>
            <person name="Mailund T."/>
            <person name="Marques-Bonet T."/>
            <person name="McCarthy S."/>
            <person name="Montgomery S.H."/>
            <person name="Schwalie P.C."/>
            <person name="Tang Y.A."/>
            <person name="Ward M.C."/>
            <person name="Xue Y."/>
            <person name="Yngvadottir B."/>
            <person name="Alkan C."/>
            <person name="Andersen L.N."/>
            <person name="Ayub Q."/>
            <person name="Ball E.V."/>
            <person name="Beal K."/>
            <person name="Bradley B.J."/>
            <person name="Chen Y."/>
            <person name="Clee C.M."/>
            <person name="Fitzgerald S."/>
            <person name="Graves T.A."/>
            <person name="Gu Y."/>
            <person name="Heath P."/>
            <person name="Heger A."/>
            <person name="Karakoc E."/>
            <person name="Kolb-Kokocinski A."/>
            <person name="Laird G.K."/>
            <person name="Lunter G."/>
            <person name="Meader S."/>
            <person name="Mort M."/>
            <person name="Mullikin J.C."/>
            <person name="Munch K."/>
            <person name="O'Connor T.D."/>
            <person name="Phillips A.D."/>
            <person name="Prado-Martinez J."/>
            <person name="Rogers A.S."/>
            <person name="Sajjadian S."/>
            <person name="Schmidt D."/>
            <person name="Shaw K."/>
            <person name="Simpson J.T."/>
            <person name="Stenson P.D."/>
            <person name="Turner D.J."/>
            <person name="Vigilant L."/>
            <person name="Vilella A.J."/>
            <person name="Whitener W."/>
            <person name="Zhu B."/>
            <person name="Cooper D.N."/>
            <person name="de Jong P."/>
            <person name="Dermitzakis E.T."/>
            <person name="Eichler E.E."/>
            <person name="Flicek P."/>
            <person name="Goldman N."/>
            <person name="Mundy N.I."/>
            <person name="Ning Z."/>
            <person name="Odom D.T."/>
            <person name="Ponting C.P."/>
            <person name="Quail M.A."/>
            <person name="Ryder O.A."/>
            <person name="Searle S.M."/>
            <person name="Warren W.C."/>
            <person name="Wilson R.K."/>
            <person name="Schierup M.H."/>
            <person name="Rogers J."/>
            <person name="Tyler-Smith C."/>
            <person name="Durbin R."/>
        </authorList>
    </citation>
    <scope>NUCLEOTIDE SEQUENCE [LARGE SCALE GENOMIC DNA]</scope>
</reference>